<dbReference type="Proteomes" id="UP000059680">
    <property type="component" value="Chromosome 4"/>
</dbReference>
<dbReference type="AlphaFoldDB" id="A0A0P0WBD5"/>
<reference evidence="2" key="1">
    <citation type="journal article" date="2005" name="Nature">
        <title>The map-based sequence of the rice genome.</title>
        <authorList>
            <consortium name="International rice genome sequencing project (IRGSP)"/>
            <person name="Matsumoto T."/>
            <person name="Wu J."/>
            <person name="Kanamori H."/>
            <person name="Katayose Y."/>
            <person name="Fujisawa M."/>
            <person name="Namiki N."/>
            <person name="Mizuno H."/>
            <person name="Yamamoto K."/>
            <person name="Antonio B.A."/>
            <person name="Baba T."/>
            <person name="Sakata K."/>
            <person name="Nagamura Y."/>
            <person name="Aoki H."/>
            <person name="Arikawa K."/>
            <person name="Arita K."/>
            <person name="Bito T."/>
            <person name="Chiden Y."/>
            <person name="Fujitsuka N."/>
            <person name="Fukunaka R."/>
            <person name="Hamada M."/>
            <person name="Harada C."/>
            <person name="Hayashi A."/>
            <person name="Hijishita S."/>
            <person name="Honda M."/>
            <person name="Hosokawa S."/>
            <person name="Ichikawa Y."/>
            <person name="Idonuma A."/>
            <person name="Iijima M."/>
            <person name="Ikeda M."/>
            <person name="Ikeno M."/>
            <person name="Ito K."/>
            <person name="Ito S."/>
            <person name="Ito T."/>
            <person name="Ito Y."/>
            <person name="Ito Y."/>
            <person name="Iwabuchi A."/>
            <person name="Kamiya K."/>
            <person name="Karasawa W."/>
            <person name="Kurita K."/>
            <person name="Katagiri S."/>
            <person name="Kikuta A."/>
            <person name="Kobayashi H."/>
            <person name="Kobayashi N."/>
            <person name="Machita K."/>
            <person name="Maehara T."/>
            <person name="Masukawa M."/>
            <person name="Mizubayashi T."/>
            <person name="Mukai Y."/>
            <person name="Nagasaki H."/>
            <person name="Nagata Y."/>
            <person name="Naito S."/>
            <person name="Nakashima M."/>
            <person name="Nakama Y."/>
            <person name="Nakamichi Y."/>
            <person name="Nakamura M."/>
            <person name="Meguro A."/>
            <person name="Negishi M."/>
            <person name="Ohta I."/>
            <person name="Ohta T."/>
            <person name="Okamoto M."/>
            <person name="Ono N."/>
            <person name="Saji S."/>
            <person name="Sakaguchi M."/>
            <person name="Sakai K."/>
            <person name="Shibata M."/>
            <person name="Shimokawa T."/>
            <person name="Song J."/>
            <person name="Takazaki Y."/>
            <person name="Terasawa K."/>
            <person name="Tsugane M."/>
            <person name="Tsuji K."/>
            <person name="Ueda S."/>
            <person name="Waki K."/>
            <person name="Yamagata H."/>
            <person name="Yamamoto M."/>
            <person name="Yamamoto S."/>
            <person name="Yamane H."/>
            <person name="Yoshiki S."/>
            <person name="Yoshihara R."/>
            <person name="Yukawa K."/>
            <person name="Zhong H."/>
            <person name="Yano M."/>
            <person name="Yuan Q."/>
            <person name="Ouyang S."/>
            <person name="Liu J."/>
            <person name="Jones K.M."/>
            <person name="Gansberger K."/>
            <person name="Moffat K."/>
            <person name="Hill J."/>
            <person name="Bera J."/>
            <person name="Fadrosh D."/>
            <person name="Jin S."/>
            <person name="Johri S."/>
            <person name="Kim M."/>
            <person name="Overton L."/>
            <person name="Reardon M."/>
            <person name="Tsitrin T."/>
            <person name="Vuong H."/>
            <person name="Weaver B."/>
            <person name="Ciecko A."/>
            <person name="Tallon L."/>
            <person name="Jackson J."/>
            <person name="Pai G."/>
            <person name="Aken S.V."/>
            <person name="Utterback T."/>
            <person name="Reidmuller S."/>
            <person name="Feldblyum T."/>
            <person name="Hsiao J."/>
            <person name="Zismann V."/>
            <person name="Iobst S."/>
            <person name="de Vazeille A.R."/>
            <person name="Buell C.R."/>
            <person name="Ying K."/>
            <person name="Li Y."/>
            <person name="Lu T."/>
            <person name="Huang Y."/>
            <person name="Zhao Q."/>
            <person name="Feng Q."/>
            <person name="Zhang L."/>
            <person name="Zhu J."/>
            <person name="Weng Q."/>
            <person name="Mu J."/>
            <person name="Lu Y."/>
            <person name="Fan D."/>
            <person name="Liu Y."/>
            <person name="Guan J."/>
            <person name="Zhang Y."/>
            <person name="Yu S."/>
            <person name="Liu X."/>
            <person name="Zhang Y."/>
            <person name="Hong G."/>
            <person name="Han B."/>
            <person name="Choisne N."/>
            <person name="Demange N."/>
            <person name="Orjeda G."/>
            <person name="Samain S."/>
            <person name="Cattolico L."/>
            <person name="Pelletier E."/>
            <person name="Couloux A."/>
            <person name="Segurens B."/>
            <person name="Wincker P."/>
            <person name="D'Hont A."/>
            <person name="Scarpelli C."/>
            <person name="Weissenbach J."/>
            <person name="Salanoubat M."/>
            <person name="Quetier F."/>
            <person name="Yu Y."/>
            <person name="Kim H.R."/>
            <person name="Rambo T."/>
            <person name="Currie J."/>
            <person name="Collura K."/>
            <person name="Luo M."/>
            <person name="Yang T."/>
            <person name="Ammiraju J.S.S."/>
            <person name="Engler F."/>
            <person name="Soderlund C."/>
            <person name="Wing R.A."/>
            <person name="Palmer L.E."/>
            <person name="de la Bastide M."/>
            <person name="Spiegel L."/>
            <person name="Nascimento L."/>
            <person name="Zutavern T."/>
            <person name="O'Shaughnessy A."/>
            <person name="Dike S."/>
            <person name="Dedhia N."/>
            <person name="Preston R."/>
            <person name="Balija V."/>
            <person name="McCombie W.R."/>
            <person name="Chow T."/>
            <person name="Chen H."/>
            <person name="Chung M."/>
            <person name="Chen C."/>
            <person name="Shaw J."/>
            <person name="Wu H."/>
            <person name="Hsiao K."/>
            <person name="Chao Y."/>
            <person name="Chu M."/>
            <person name="Cheng C."/>
            <person name="Hour A."/>
            <person name="Lee P."/>
            <person name="Lin S."/>
            <person name="Lin Y."/>
            <person name="Liou J."/>
            <person name="Liu S."/>
            <person name="Hsing Y."/>
            <person name="Raghuvanshi S."/>
            <person name="Mohanty A."/>
            <person name="Bharti A.K."/>
            <person name="Gaur A."/>
            <person name="Gupta V."/>
            <person name="Kumar D."/>
            <person name="Ravi V."/>
            <person name="Vij S."/>
            <person name="Kapur A."/>
            <person name="Khurana P."/>
            <person name="Khurana P."/>
            <person name="Khurana J.P."/>
            <person name="Tyagi A.K."/>
            <person name="Gaikwad K."/>
            <person name="Singh A."/>
            <person name="Dalal V."/>
            <person name="Srivastava S."/>
            <person name="Dixit A."/>
            <person name="Pal A.K."/>
            <person name="Ghazi I.A."/>
            <person name="Yadav M."/>
            <person name="Pandit A."/>
            <person name="Bhargava A."/>
            <person name="Sureshbabu K."/>
            <person name="Batra K."/>
            <person name="Sharma T.R."/>
            <person name="Mohapatra T."/>
            <person name="Singh N.K."/>
            <person name="Messing J."/>
            <person name="Nelson A.B."/>
            <person name="Fuks G."/>
            <person name="Kavchok S."/>
            <person name="Keizer G."/>
            <person name="Linton E."/>
            <person name="Llaca V."/>
            <person name="Song R."/>
            <person name="Tanyolac B."/>
            <person name="Young S."/>
            <person name="Ho-Il K."/>
            <person name="Hahn J.H."/>
            <person name="Sangsakoo G."/>
            <person name="Vanavichit A."/>
            <person name="de Mattos Luiz.A.T."/>
            <person name="Zimmer P.D."/>
            <person name="Malone G."/>
            <person name="Dellagostin O."/>
            <person name="de Oliveira A.C."/>
            <person name="Bevan M."/>
            <person name="Bancroft I."/>
            <person name="Minx P."/>
            <person name="Cordum H."/>
            <person name="Wilson R."/>
            <person name="Cheng Z."/>
            <person name="Jin W."/>
            <person name="Jiang J."/>
            <person name="Leong S.A."/>
            <person name="Iwama H."/>
            <person name="Gojobori T."/>
            <person name="Itoh T."/>
            <person name="Niimura Y."/>
            <person name="Fujii Y."/>
            <person name="Habara T."/>
            <person name="Sakai H."/>
            <person name="Sato Y."/>
            <person name="Wilson G."/>
            <person name="Kumar K."/>
            <person name="McCouch S."/>
            <person name="Juretic N."/>
            <person name="Hoen D."/>
            <person name="Wright S."/>
            <person name="Bruskiewich R."/>
            <person name="Bureau T."/>
            <person name="Miyao A."/>
            <person name="Hirochika H."/>
            <person name="Nishikawa T."/>
            <person name="Kadowaki K."/>
            <person name="Sugiura M."/>
            <person name="Burr B."/>
            <person name="Sasaki T."/>
        </authorList>
    </citation>
    <scope>NUCLEOTIDE SEQUENCE [LARGE SCALE GENOMIC DNA]</scope>
    <source>
        <strain evidence="2">cv. Nipponbare</strain>
    </source>
</reference>
<keyword evidence="2" id="KW-1185">Reference proteome</keyword>
<reference evidence="1 2" key="3">
    <citation type="journal article" date="2013" name="Rice">
        <title>Improvement of the Oryza sativa Nipponbare reference genome using next generation sequence and optical map data.</title>
        <authorList>
            <person name="Kawahara Y."/>
            <person name="de la Bastide M."/>
            <person name="Hamilton J.P."/>
            <person name="Kanamori H."/>
            <person name="McCombie W.R."/>
            <person name="Ouyang S."/>
            <person name="Schwartz D.C."/>
            <person name="Tanaka T."/>
            <person name="Wu J."/>
            <person name="Zhou S."/>
            <person name="Childs K.L."/>
            <person name="Davidson R.M."/>
            <person name="Lin H."/>
            <person name="Quesada-Ocampo L."/>
            <person name="Vaillancourt B."/>
            <person name="Sakai H."/>
            <person name="Lee S.S."/>
            <person name="Kim J."/>
            <person name="Numa H."/>
            <person name="Itoh T."/>
            <person name="Buell C.R."/>
            <person name="Matsumoto T."/>
        </authorList>
    </citation>
    <scope>NUCLEOTIDE SEQUENCE [LARGE SCALE GENOMIC DNA]</scope>
    <source>
        <strain evidence="2">cv. Nipponbare</strain>
    </source>
</reference>
<dbReference type="EMBL" id="AP014960">
    <property type="protein sequence ID" value="BAS89720.1"/>
    <property type="molecule type" value="Genomic_DNA"/>
</dbReference>
<sequence>MDGLAGVAAPPAGGERWHLPMEEDEEVDADDDDDVAGEAHAAAADLPAVARSSAERTIPSVQTAANVDAAAAV</sequence>
<accession>A0A0P0WBD5</accession>
<name>A0A0P0WBD5_ORYSJ</name>
<protein>
    <submittedName>
        <fullName evidence="1">Os04g0479550 protein</fullName>
    </submittedName>
</protein>
<reference evidence="1 2" key="2">
    <citation type="journal article" date="2013" name="Plant Cell Physiol.">
        <title>Rice Annotation Project Database (RAP-DB): an integrative and interactive database for rice genomics.</title>
        <authorList>
            <person name="Sakai H."/>
            <person name="Lee S.S."/>
            <person name="Tanaka T."/>
            <person name="Numa H."/>
            <person name="Kim J."/>
            <person name="Kawahara Y."/>
            <person name="Wakimoto H."/>
            <person name="Yang C.C."/>
            <person name="Iwamoto M."/>
            <person name="Abe T."/>
            <person name="Yamada Y."/>
            <person name="Muto A."/>
            <person name="Inokuchi H."/>
            <person name="Ikemura T."/>
            <person name="Matsumoto T."/>
            <person name="Sasaki T."/>
            <person name="Itoh T."/>
        </authorList>
    </citation>
    <scope>NUCLEOTIDE SEQUENCE [LARGE SCALE GENOMIC DNA]</scope>
    <source>
        <strain evidence="2">cv. Nipponbare</strain>
    </source>
</reference>
<proteinExistence type="predicted"/>
<evidence type="ECO:0000313" key="1">
    <source>
        <dbReference type="EMBL" id="BAS89720.1"/>
    </source>
</evidence>
<gene>
    <name evidence="1" type="ordered locus">Os04g0479550</name>
    <name evidence="1" type="ORF">OSNPB_040479550</name>
</gene>
<evidence type="ECO:0000313" key="2">
    <source>
        <dbReference type="Proteomes" id="UP000059680"/>
    </source>
</evidence>
<dbReference type="Gramene" id="Os04t0479550-00">
    <property type="protein sequence ID" value="Os04t0479550-00"/>
    <property type="gene ID" value="Os04g0479550"/>
</dbReference>
<dbReference type="InParanoid" id="A0A0P0WBD5"/>
<dbReference type="PaxDb" id="39947-A0A0P0WBD5"/>
<organism evidence="1 2">
    <name type="scientific">Oryza sativa subsp. japonica</name>
    <name type="common">Rice</name>
    <dbReference type="NCBI Taxonomy" id="39947"/>
    <lineage>
        <taxon>Eukaryota</taxon>
        <taxon>Viridiplantae</taxon>
        <taxon>Streptophyta</taxon>
        <taxon>Embryophyta</taxon>
        <taxon>Tracheophyta</taxon>
        <taxon>Spermatophyta</taxon>
        <taxon>Magnoliopsida</taxon>
        <taxon>Liliopsida</taxon>
        <taxon>Poales</taxon>
        <taxon>Poaceae</taxon>
        <taxon>BOP clade</taxon>
        <taxon>Oryzoideae</taxon>
        <taxon>Oryzeae</taxon>
        <taxon>Oryzinae</taxon>
        <taxon>Oryza</taxon>
        <taxon>Oryza sativa</taxon>
    </lineage>
</organism>